<evidence type="ECO:0000256" key="6">
    <source>
        <dbReference type="ARBA" id="ARBA00023237"/>
    </source>
</evidence>
<dbReference type="InterPro" id="IPR037066">
    <property type="entry name" value="Plug_dom_sf"/>
</dbReference>
<gene>
    <name evidence="9" type="ORF">CLV99_0803</name>
</gene>
<dbReference type="InterPro" id="IPR036942">
    <property type="entry name" value="Beta-barrel_TonB_sf"/>
</dbReference>
<sequence>MVSRSKIAAFLLLYAPLTFQMDAMAQKIRFTALQTKPSEIFKEIKKQSGYGFVYSNEDIKRLKVVNLPAGEYDMHALLDQMMHNQPLKYSISDKLITIEHKATTVAKWKAAANAIQEGIEVKGRILDDKGGFVKGATVQVKGSSGGALSDENGYFTLTNVSSESIIRITYLGHQPVEAVARPQMGTITLFPSDQAIEEVNVMNTGYYQAPRERATGSFVHIDNKTIERGTSPDILQRLEGMVSGMQFTKAGSSNIEDVRVRGLSTLEGNQRPLIVVDNFPYEGNMYNTNDSYGVDLSFINPSDVESITVLKDAAAASIWGARAANGVIVITTKKGKLGQANRVNFSYRSTFDEKPDLLENRRRLPSSVIMDVEKVQFGRGKYSSTLVQNAIPEYAEWLFKHKNGTITDAELAQIEERFRNTEVRDDVSKYLMQTGITQQYNLDFSGGASSYAYYLAAGYNKARTNWIGEESQRLNVSTQHTFQPVKDLMISARIDYTQTKSQNNALKMDMLGGGTVGLSPYARLADEYGNPLSIIKDYRQSYKDDPINTGLLDWNYYPLLERGLIDNRGRGKEIRFNVEANYTFLKHFKASVSYNHGTGDNDSERYYDKESYYVRNLVNRFTDDKMNRVIPYGDIRLLGTPFVSKFNNARGTLYYNQNFNSNHKINALAGVEVNSSTRYSTAGHLFYNYNKDIGQGESHFDFKKSYNTRPDGSTLIPSIYPINLSHFTDRFLSYFANASYEYSNRYVLSSSLRWDASNLYGVKTNQKGIPLWSVGGAWHIHNETIFNVDWISQLTARLTYGKAGNTFKDVSHFPLLQFNIKQPNFENQATVRSAGNPTLRWETVSTTNAAVDFAMLSNRLNGSFEFYVKSAKDLIGKDFMAPSTGIITGGTALASSLVNYAAMRTRGIDLTLNSKNLVGDFTWNSTVLFSITKNKITNVYTNPTARIYDYYNTPPAPVEGVSRDLIYSIPWNGLDGDTGMPIMYINGERSTNNLAFHNSLRLESLNKAGVAVDPYFGSVRNDFSYKNFDLSFLITWKSGSVFRRSSMYSGAEYNGIYHMDYFKRWQKPGDEEFTNVPAYAEVYDANGSTNYSFSDALITRGDLVRLKDITFGYTLRKSRIPKLPFQSMRITGNVANLGLLWKANKEGLDPDYHADDFVIPRSYNLGLQLSL</sequence>
<proteinExistence type="inferred from homology"/>
<accession>A0A4R6WRU2</accession>
<protein>
    <submittedName>
        <fullName evidence="9">TonB-linked SusC/RagA family outer membrane protein</fullName>
    </submittedName>
</protein>
<dbReference type="EMBL" id="SNYV01000011">
    <property type="protein sequence ID" value="TDQ79366.1"/>
    <property type="molecule type" value="Genomic_DNA"/>
</dbReference>
<dbReference type="Pfam" id="PF13715">
    <property type="entry name" value="CarbopepD_reg_2"/>
    <property type="match status" value="1"/>
</dbReference>
<dbReference type="OrthoDB" id="9768177at2"/>
<organism evidence="9 10">
    <name type="scientific">Sphingobacterium yanglingense</name>
    <dbReference type="NCBI Taxonomy" id="1437280"/>
    <lineage>
        <taxon>Bacteria</taxon>
        <taxon>Pseudomonadati</taxon>
        <taxon>Bacteroidota</taxon>
        <taxon>Sphingobacteriia</taxon>
        <taxon>Sphingobacteriales</taxon>
        <taxon>Sphingobacteriaceae</taxon>
        <taxon>Sphingobacterium</taxon>
    </lineage>
</organism>
<dbReference type="Proteomes" id="UP000295292">
    <property type="component" value="Unassembled WGS sequence"/>
</dbReference>
<feature type="domain" description="TonB-dependent receptor plug" evidence="8">
    <location>
        <begin position="213"/>
        <end position="327"/>
    </location>
</feature>
<reference evidence="9 10" key="1">
    <citation type="submission" date="2019-03" db="EMBL/GenBank/DDBJ databases">
        <title>Genomic Encyclopedia of Archaeal and Bacterial Type Strains, Phase II (KMG-II): from individual species to whole genera.</title>
        <authorList>
            <person name="Goeker M."/>
        </authorList>
    </citation>
    <scope>NUCLEOTIDE SEQUENCE [LARGE SCALE GENOMIC DNA]</scope>
    <source>
        <strain evidence="9 10">DSM 28353</strain>
    </source>
</reference>
<keyword evidence="2 7" id="KW-0813">Transport</keyword>
<dbReference type="InterPro" id="IPR012910">
    <property type="entry name" value="Plug_dom"/>
</dbReference>
<evidence type="ECO:0000256" key="1">
    <source>
        <dbReference type="ARBA" id="ARBA00004571"/>
    </source>
</evidence>
<evidence type="ECO:0000256" key="7">
    <source>
        <dbReference type="PROSITE-ProRule" id="PRU01360"/>
    </source>
</evidence>
<keyword evidence="4 7" id="KW-0812">Transmembrane</keyword>
<dbReference type="SUPFAM" id="SSF49464">
    <property type="entry name" value="Carboxypeptidase regulatory domain-like"/>
    <property type="match status" value="1"/>
</dbReference>
<keyword evidence="10" id="KW-1185">Reference proteome</keyword>
<evidence type="ECO:0000313" key="10">
    <source>
        <dbReference type="Proteomes" id="UP000295292"/>
    </source>
</evidence>
<evidence type="ECO:0000256" key="5">
    <source>
        <dbReference type="ARBA" id="ARBA00023136"/>
    </source>
</evidence>
<comment type="similarity">
    <text evidence="7">Belongs to the TonB-dependent receptor family.</text>
</comment>
<dbReference type="PROSITE" id="PS52016">
    <property type="entry name" value="TONB_DEPENDENT_REC_3"/>
    <property type="match status" value="1"/>
</dbReference>
<dbReference type="InterPro" id="IPR039426">
    <property type="entry name" value="TonB-dep_rcpt-like"/>
</dbReference>
<keyword evidence="5 7" id="KW-0472">Membrane</keyword>
<dbReference type="RefSeq" id="WP_133583166.1">
    <property type="nucleotide sequence ID" value="NZ_SNYV01000011.1"/>
</dbReference>
<evidence type="ECO:0000313" key="9">
    <source>
        <dbReference type="EMBL" id="TDQ79366.1"/>
    </source>
</evidence>
<evidence type="ECO:0000256" key="2">
    <source>
        <dbReference type="ARBA" id="ARBA00022448"/>
    </source>
</evidence>
<name>A0A4R6WRU2_9SPHI</name>
<dbReference type="Gene3D" id="2.40.170.20">
    <property type="entry name" value="TonB-dependent receptor, beta-barrel domain"/>
    <property type="match status" value="1"/>
</dbReference>
<evidence type="ECO:0000256" key="4">
    <source>
        <dbReference type="ARBA" id="ARBA00022692"/>
    </source>
</evidence>
<dbReference type="NCBIfam" id="TIGR04056">
    <property type="entry name" value="OMP_RagA_SusC"/>
    <property type="match status" value="1"/>
</dbReference>
<dbReference type="InterPro" id="IPR023997">
    <property type="entry name" value="TonB-dep_OMP_SusC/RagA_CS"/>
</dbReference>
<dbReference type="Gene3D" id="2.170.130.10">
    <property type="entry name" value="TonB-dependent receptor, plug domain"/>
    <property type="match status" value="1"/>
</dbReference>
<dbReference type="AlphaFoldDB" id="A0A4R6WRU2"/>
<dbReference type="SUPFAM" id="SSF56935">
    <property type="entry name" value="Porins"/>
    <property type="match status" value="1"/>
</dbReference>
<evidence type="ECO:0000256" key="3">
    <source>
        <dbReference type="ARBA" id="ARBA00022452"/>
    </source>
</evidence>
<dbReference type="InterPro" id="IPR023996">
    <property type="entry name" value="TonB-dep_OMP_SusC/RagA"/>
</dbReference>
<keyword evidence="6 7" id="KW-0998">Cell outer membrane</keyword>
<dbReference type="NCBIfam" id="TIGR04057">
    <property type="entry name" value="SusC_RagA_signa"/>
    <property type="match status" value="1"/>
</dbReference>
<dbReference type="Pfam" id="PF07715">
    <property type="entry name" value="Plug"/>
    <property type="match status" value="1"/>
</dbReference>
<keyword evidence="3 7" id="KW-1134">Transmembrane beta strand</keyword>
<dbReference type="GO" id="GO:0009279">
    <property type="term" value="C:cell outer membrane"/>
    <property type="evidence" value="ECO:0007669"/>
    <property type="project" value="UniProtKB-SubCell"/>
</dbReference>
<evidence type="ECO:0000259" key="8">
    <source>
        <dbReference type="Pfam" id="PF07715"/>
    </source>
</evidence>
<dbReference type="InterPro" id="IPR008969">
    <property type="entry name" value="CarboxyPept-like_regulatory"/>
</dbReference>
<comment type="caution">
    <text evidence="9">The sequence shown here is derived from an EMBL/GenBank/DDBJ whole genome shotgun (WGS) entry which is preliminary data.</text>
</comment>
<comment type="subcellular location">
    <subcellularLocation>
        <location evidence="1 7">Cell outer membrane</location>
        <topology evidence="1 7">Multi-pass membrane protein</topology>
    </subcellularLocation>
</comment>